<dbReference type="InterPro" id="IPR001494">
    <property type="entry name" value="Importin-beta_N"/>
</dbReference>
<dbReference type="InterPro" id="IPR013598">
    <property type="entry name" value="Exportin-1/Importin-b-like"/>
</dbReference>
<protein>
    <recommendedName>
        <fullName evidence="11">Transportin-3</fullName>
    </recommendedName>
</protein>
<keyword evidence="14" id="KW-1185">Reference proteome</keyword>
<dbReference type="Pfam" id="PF08389">
    <property type="entry name" value="Xpo1"/>
    <property type="match status" value="1"/>
</dbReference>
<proteinExistence type="predicted"/>
<gene>
    <name evidence="13" type="ORF">GE061_016853</name>
</gene>
<dbReference type="GO" id="GO:0005737">
    <property type="term" value="C:cytoplasm"/>
    <property type="evidence" value="ECO:0007669"/>
    <property type="project" value="UniProtKB-SubCell"/>
</dbReference>
<dbReference type="GO" id="GO:0005635">
    <property type="term" value="C:nuclear envelope"/>
    <property type="evidence" value="ECO:0007669"/>
    <property type="project" value="UniProtKB-SubCell"/>
</dbReference>
<sequence length="956" mass="108409">MLVKRMLLCNIGTEDEEEVEMRKRFCTEIYAMNSLPTLETVYQAVYTLNNNPDPSEKEKASQWLEELQKSVYAWKITDEILHQNTELEWCYFAAQTMRTKVQLSFHELPAESHASLRDSLIEHISRVNDQTNTAIVTQLCLALVDLALQMSSWQKPVPDLIKRFSTTSPGSLLEILTVFPEEVSSRALRLGANRRQDILADFMRSVPEVTEFLNSCLRTGGHNHLIQTKVLKSFTSWISVQVLSLPQMADNIIIGTAFHVLSNSMSSRMLHEAASDCVCALLQSLEDNNNNQAIEIELFNGVMALEQPFHMSVAHEQLENCMNYCRVFTELAESYLDKIISGSANGKAHYAIKIFDLVLICVGHHDYEVAQITFNLWYRLSEELYQKNNDKLTSLFKPYIERLIEALCRHCQMEPDHEGLLDDMDDFLDFRTKVSELIRDFVYIVGSSNCFRQMFLSLQAPNTTWDSSEAALFIMQSVAKNLLPEENDIVPKVVEAILNLPENTHIAVRYTSLLLLGELCEWIEKHPQVLEPVLNMVLYCLQQSQLANAAANCLQSICTSSREHMASRFSGLLQILQSLDKFSITNEAAVGLLKGVAAIIEKIPPDQMQQAMKEVCLIQIKPLVELIENDVKPERGTKTDPAVWMDRLAAIFRHVNPQVRNGELHPCQPVITEIWPVLSSACTKYRADSHITEKCCRCLRYVIRCVGKQSAPLLEPLVKQIVTLYSQHQHSCFLYLGSILVDEFASEPGCIQGLLEMLQAFIVPTFTILQASNGLKNHPDTVDDLFRLCGRFLQRAPVPFLTAPALTPILQCALMAIALDHRDANQSVMKFFFDLIHAGRNNANAEDFEVRKSLVLNVIQEKGQDLITNLLHAFVFCLHTYVLPDIAEVIMELMLIDKQSVGTWVEQALKMMPTQNSGGTITATQDQLQDFHKLLLSVESSKTMTNVLREFARLYR</sequence>
<dbReference type="InterPro" id="IPR057941">
    <property type="entry name" value="TPR_TNPO3_IPO13_2nd"/>
</dbReference>
<evidence type="ECO:0000256" key="4">
    <source>
        <dbReference type="ARBA" id="ARBA00022490"/>
    </source>
</evidence>
<evidence type="ECO:0000256" key="2">
    <source>
        <dbReference type="ARBA" id="ARBA00004496"/>
    </source>
</evidence>
<dbReference type="GO" id="GO:0031267">
    <property type="term" value="F:small GTPase binding"/>
    <property type="evidence" value="ECO:0007669"/>
    <property type="project" value="InterPro"/>
</dbReference>
<evidence type="ECO:0000313" key="14">
    <source>
        <dbReference type="Proteomes" id="UP000466442"/>
    </source>
</evidence>
<accession>A0A8S9XIH5</accession>
<name>A0A8S9XIH5_APOLU</name>
<evidence type="ECO:0000259" key="12">
    <source>
        <dbReference type="SMART" id="SM00913"/>
    </source>
</evidence>
<keyword evidence="8" id="KW-0539">Nucleus</keyword>
<dbReference type="Pfam" id="PF24139">
    <property type="entry name" value="TPR_TNPO3_IPO13_4th"/>
    <property type="match status" value="1"/>
</dbReference>
<dbReference type="SUPFAM" id="SSF48371">
    <property type="entry name" value="ARM repeat"/>
    <property type="match status" value="1"/>
</dbReference>
<dbReference type="AlphaFoldDB" id="A0A8S9XIH5"/>
<evidence type="ECO:0000256" key="1">
    <source>
        <dbReference type="ARBA" id="ARBA00004259"/>
    </source>
</evidence>
<keyword evidence="5" id="KW-0597">Phosphoprotein</keyword>
<evidence type="ECO:0000256" key="3">
    <source>
        <dbReference type="ARBA" id="ARBA00022448"/>
    </source>
</evidence>
<dbReference type="InterPro" id="IPR016024">
    <property type="entry name" value="ARM-type_fold"/>
</dbReference>
<evidence type="ECO:0000313" key="13">
    <source>
        <dbReference type="EMBL" id="KAF6208399.1"/>
    </source>
</evidence>
<dbReference type="Gene3D" id="1.25.10.10">
    <property type="entry name" value="Leucine-rich Repeat Variant"/>
    <property type="match status" value="1"/>
</dbReference>
<dbReference type="InterPro" id="IPR051345">
    <property type="entry name" value="Importin_beta-like_NTR"/>
</dbReference>
<dbReference type="EMBL" id="WIXP02000007">
    <property type="protein sequence ID" value="KAF6208399.1"/>
    <property type="molecule type" value="Genomic_DNA"/>
</dbReference>
<dbReference type="InterPro" id="IPR058537">
    <property type="entry name" value="TPR_TNPO3_IPO13_4th"/>
</dbReference>
<evidence type="ECO:0000256" key="6">
    <source>
        <dbReference type="ARBA" id="ARBA00022927"/>
    </source>
</evidence>
<dbReference type="Pfam" id="PF03810">
    <property type="entry name" value="IBN_N"/>
    <property type="match status" value="1"/>
</dbReference>
<dbReference type="FunFam" id="1.25.10.10:FF:000079">
    <property type="entry name" value="transportin-3 isoform X1"/>
    <property type="match status" value="1"/>
</dbReference>
<dbReference type="GO" id="GO:0006606">
    <property type="term" value="P:protein import into nucleus"/>
    <property type="evidence" value="ECO:0007669"/>
    <property type="project" value="TreeGrafter"/>
</dbReference>
<evidence type="ECO:0000256" key="10">
    <source>
        <dbReference type="ARBA" id="ARBA00063116"/>
    </source>
</evidence>
<evidence type="ECO:0000256" key="9">
    <source>
        <dbReference type="ARBA" id="ARBA00060097"/>
    </source>
</evidence>
<dbReference type="PANTHER" id="PTHR12363:SF42">
    <property type="entry name" value="TRANSPORTIN-3"/>
    <property type="match status" value="1"/>
</dbReference>
<comment type="caution">
    <text evidence="13">The sequence shown here is derived from an EMBL/GenBank/DDBJ whole genome shotgun (WGS) entry which is preliminary data.</text>
</comment>
<keyword evidence="3" id="KW-0813">Transport</keyword>
<dbReference type="InterPro" id="IPR057942">
    <property type="entry name" value="TPR_TNPO3_IPO13_3rd"/>
</dbReference>
<organism evidence="13 14">
    <name type="scientific">Apolygus lucorum</name>
    <name type="common">Small green plant bug</name>
    <name type="synonym">Lygocoris lucorum</name>
    <dbReference type="NCBI Taxonomy" id="248454"/>
    <lineage>
        <taxon>Eukaryota</taxon>
        <taxon>Metazoa</taxon>
        <taxon>Ecdysozoa</taxon>
        <taxon>Arthropoda</taxon>
        <taxon>Hexapoda</taxon>
        <taxon>Insecta</taxon>
        <taxon>Pterygota</taxon>
        <taxon>Neoptera</taxon>
        <taxon>Paraneoptera</taxon>
        <taxon>Hemiptera</taxon>
        <taxon>Heteroptera</taxon>
        <taxon>Panheteroptera</taxon>
        <taxon>Cimicomorpha</taxon>
        <taxon>Miridae</taxon>
        <taxon>Mirini</taxon>
        <taxon>Apolygus</taxon>
    </lineage>
</organism>
<comment type="subcellular location">
    <subcellularLocation>
        <location evidence="2">Cytoplasm</location>
    </subcellularLocation>
    <subcellularLocation>
        <location evidence="1">Nucleus envelope</location>
    </subcellularLocation>
</comment>
<evidence type="ECO:0000256" key="7">
    <source>
        <dbReference type="ARBA" id="ARBA00022990"/>
    </source>
</evidence>
<comment type="function">
    <text evidence="9">Importin, which transports target proteins into the nucleus. Specifically mediates the nuclear import of splicing factor serine/arginine (SR) proteins, such as RBM4, SFRS1 and SFRS2, by recognizing phosphorylated SR domains. Also mediates the nuclear import of serine/arginine (SR) protein CPSF6, independently of CPSF6 phosphorylation. The nuclear import process is regulated by the small GTPase Ran that partitions between cytoplasm and nucleus in the predominantly GDP- and GTP-bound form, respectively. Importin associates with target cargo proteins in the cytoplasm, and the competitive binding of GTP-bound Ran induces the release of cargos in the nucleus.</text>
</comment>
<dbReference type="Pfam" id="PF24138">
    <property type="entry name" value="TPR_TNPO3_IPO13_2nd"/>
    <property type="match status" value="1"/>
</dbReference>
<dbReference type="Pfam" id="PF24140">
    <property type="entry name" value="TPR_TNPO3_IPO13_3rd"/>
    <property type="match status" value="1"/>
</dbReference>
<evidence type="ECO:0000256" key="11">
    <source>
        <dbReference type="ARBA" id="ARBA00067328"/>
    </source>
</evidence>
<comment type="subunit">
    <text evidence="10">Interacts with (GTP-bound) Ran. Interacts with (phosphorylated) SFRS1 and SFRS2; leading to their nuclear import. Interacts with NUP62. Interacts with RBM4. Interacts with CPSF6, promoting its nuclear import.</text>
</comment>
<dbReference type="Proteomes" id="UP000466442">
    <property type="component" value="Unassembled WGS sequence"/>
</dbReference>
<keyword evidence="7" id="KW-0007">Acetylation</keyword>
<dbReference type="OrthoDB" id="435593at2759"/>
<dbReference type="PANTHER" id="PTHR12363">
    <property type="entry name" value="TRANSPORTIN 3 AND IMPORTIN 13"/>
    <property type="match status" value="1"/>
</dbReference>
<evidence type="ECO:0000256" key="8">
    <source>
        <dbReference type="ARBA" id="ARBA00023242"/>
    </source>
</evidence>
<dbReference type="SMART" id="SM00913">
    <property type="entry name" value="IBN_N"/>
    <property type="match status" value="1"/>
</dbReference>
<feature type="domain" description="Importin N-terminal" evidence="12">
    <location>
        <begin position="60"/>
        <end position="126"/>
    </location>
</feature>
<dbReference type="InterPro" id="IPR011989">
    <property type="entry name" value="ARM-like"/>
</dbReference>
<evidence type="ECO:0000256" key="5">
    <source>
        <dbReference type="ARBA" id="ARBA00022553"/>
    </source>
</evidence>
<reference evidence="13" key="1">
    <citation type="journal article" date="2021" name="Mol. Ecol. Resour.">
        <title>Apolygus lucorum genome provides insights into omnivorousness and mesophyll feeding.</title>
        <authorList>
            <person name="Liu Y."/>
            <person name="Liu H."/>
            <person name="Wang H."/>
            <person name="Huang T."/>
            <person name="Liu B."/>
            <person name="Yang B."/>
            <person name="Yin L."/>
            <person name="Li B."/>
            <person name="Zhang Y."/>
            <person name="Zhang S."/>
            <person name="Jiang F."/>
            <person name="Zhang X."/>
            <person name="Ren Y."/>
            <person name="Wang B."/>
            <person name="Wang S."/>
            <person name="Lu Y."/>
            <person name="Wu K."/>
            <person name="Fan W."/>
            <person name="Wang G."/>
        </authorList>
    </citation>
    <scope>NUCLEOTIDE SEQUENCE</scope>
    <source>
        <strain evidence="13">12Hb</strain>
    </source>
</reference>
<keyword evidence="4" id="KW-0963">Cytoplasm</keyword>
<keyword evidence="6" id="KW-0653">Protein transport</keyword>